<dbReference type="InterPro" id="IPR006665">
    <property type="entry name" value="OmpA-like"/>
</dbReference>
<proteinExistence type="predicted"/>
<dbReference type="Gene3D" id="3.30.1330.60">
    <property type="entry name" value="OmpA-like domain"/>
    <property type="match status" value="2"/>
</dbReference>
<evidence type="ECO:0000313" key="7">
    <source>
        <dbReference type="Proteomes" id="UP000198569"/>
    </source>
</evidence>
<dbReference type="PANTHER" id="PTHR30329:SF21">
    <property type="entry name" value="LIPOPROTEIN YIAD-RELATED"/>
    <property type="match status" value="1"/>
</dbReference>
<keyword evidence="2 4" id="KW-0472">Membrane</keyword>
<dbReference type="EMBL" id="FNMV01000001">
    <property type="protein sequence ID" value="SDW08035.1"/>
    <property type="molecule type" value="Genomic_DNA"/>
</dbReference>
<evidence type="ECO:0000259" key="5">
    <source>
        <dbReference type="PROSITE" id="PS51123"/>
    </source>
</evidence>
<dbReference type="PROSITE" id="PS51123">
    <property type="entry name" value="OMPA_2"/>
    <property type="match status" value="2"/>
</dbReference>
<feature type="domain" description="OmpA-like" evidence="5">
    <location>
        <begin position="15"/>
        <end position="135"/>
    </location>
</feature>
<organism evidence="6 7">
    <name type="scientific">Flavobacterium degerlachei</name>
    <dbReference type="NCBI Taxonomy" id="229203"/>
    <lineage>
        <taxon>Bacteria</taxon>
        <taxon>Pseudomonadati</taxon>
        <taxon>Bacteroidota</taxon>
        <taxon>Flavobacteriia</taxon>
        <taxon>Flavobacteriales</taxon>
        <taxon>Flavobacteriaceae</taxon>
        <taxon>Flavobacterium</taxon>
    </lineage>
</organism>
<sequence length="268" mass="31052">MLHYLKLIALLSFGYLTAQGKKVETVYFDFDKYTLEVEQEQNILDFIIQADTSKIESIQIYGYCDDRGNSDYNYKLSEARVKTVQEILTSYGFNKNKIVLVEGMGRVILTENILENLAEIRSKNRRVDLLIVRKNSFGKGIYNSIQEKHIVGDRIYFENILFTMGSSKLSLNSKKELDKIAIQLQKNKNIEFEIRGHVCCTPKPYFDAIDRATNERKLSVNRAKTVFWYLMSKNVNSLRMTYKGCGNEFPLGKGDDVDRRVEFLITKV</sequence>
<evidence type="ECO:0000256" key="2">
    <source>
        <dbReference type="ARBA" id="ARBA00023136"/>
    </source>
</evidence>
<evidence type="ECO:0000256" key="1">
    <source>
        <dbReference type="ARBA" id="ARBA00004442"/>
    </source>
</evidence>
<dbReference type="PANTHER" id="PTHR30329">
    <property type="entry name" value="STATOR ELEMENT OF FLAGELLAR MOTOR COMPLEX"/>
    <property type="match status" value="1"/>
</dbReference>
<dbReference type="AlphaFoldDB" id="A0A1H2QLR9"/>
<evidence type="ECO:0000256" key="4">
    <source>
        <dbReference type="PROSITE-ProRule" id="PRU00473"/>
    </source>
</evidence>
<dbReference type="InterPro" id="IPR050330">
    <property type="entry name" value="Bact_OuterMem_StrucFunc"/>
</dbReference>
<dbReference type="GO" id="GO:0009279">
    <property type="term" value="C:cell outer membrane"/>
    <property type="evidence" value="ECO:0007669"/>
    <property type="project" value="UniProtKB-SubCell"/>
</dbReference>
<accession>A0A1H2QLR9</accession>
<dbReference type="Pfam" id="PF00691">
    <property type="entry name" value="OmpA"/>
    <property type="match status" value="2"/>
</dbReference>
<dbReference type="Proteomes" id="UP000198569">
    <property type="component" value="Unassembled WGS sequence"/>
</dbReference>
<keyword evidence="3" id="KW-0998">Cell outer membrane</keyword>
<dbReference type="PRINTS" id="PR01021">
    <property type="entry name" value="OMPADOMAIN"/>
</dbReference>
<name>A0A1H2QLR9_9FLAO</name>
<evidence type="ECO:0000256" key="3">
    <source>
        <dbReference type="ARBA" id="ARBA00023237"/>
    </source>
</evidence>
<dbReference type="InterPro" id="IPR036737">
    <property type="entry name" value="OmpA-like_sf"/>
</dbReference>
<dbReference type="SUPFAM" id="SSF103088">
    <property type="entry name" value="OmpA-like"/>
    <property type="match status" value="2"/>
</dbReference>
<dbReference type="CDD" id="cd07185">
    <property type="entry name" value="OmpA_C-like"/>
    <property type="match status" value="2"/>
</dbReference>
<gene>
    <name evidence="6" type="ORF">SAMN05444338_101216</name>
</gene>
<keyword evidence="7" id="KW-1185">Reference proteome</keyword>
<dbReference type="OrthoDB" id="9782229at2"/>
<dbReference type="RefSeq" id="WP_091428634.1">
    <property type="nucleotide sequence ID" value="NZ_FNMV01000001.1"/>
</dbReference>
<comment type="subcellular location">
    <subcellularLocation>
        <location evidence="1">Cell outer membrane</location>
    </subcellularLocation>
</comment>
<reference evidence="7" key="1">
    <citation type="submission" date="2016-10" db="EMBL/GenBank/DDBJ databases">
        <authorList>
            <person name="Varghese N."/>
            <person name="Submissions S."/>
        </authorList>
    </citation>
    <scope>NUCLEOTIDE SEQUENCE [LARGE SCALE GENOMIC DNA]</scope>
    <source>
        <strain evidence="7">DSM 15718</strain>
    </source>
</reference>
<protein>
    <submittedName>
        <fullName evidence="6">OmpA family protein</fullName>
    </submittedName>
</protein>
<evidence type="ECO:0000313" key="6">
    <source>
        <dbReference type="EMBL" id="SDW08035.1"/>
    </source>
</evidence>
<feature type="domain" description="OmpA-like" evidence="5">
    <location>
        <begin position="151"/>
        <end position="268"/>
    </location>
</feature>
<dbReference type="InterPro" id="IPR006664">
    <property type="entry name" value="OMP_bac"/>
</dbReference>
<dbReference type="STRING" id="229203.SAMN05444338_101216"/>